<dbReference type="OrthoDB" id="5976811at2759"/>
<sequence length="186" mass="21463">MVSSSEHRLIRYIHLLPNNLNSRTMYSLVLFTLVALGTCLAHYRETSDSRNFVIREEPSAFNEVLVECPVCDVYDRFKENIEECPIKIGDKSYKICKHGTYINEVCGKRTDCYRGEREICTEKRVFDSYGARCGPGSFCDQASGLCLGSIRPDLDWRHWMNSFTSRRNGRKVQTDEARIPFDGVRN</sequence>
<proteinExistence type="predicted"/>
<keyword evidence="2" id="KW-1185">Reference proteome</keyword>
<protein>
    <submittedName>
        <fullName evidence="1">Uncharacterized protein</fullName>
    </submittedName>
</protein>
<dbReference type="EMBL" id="LR824023">
    <property type="protein sequence ID" value="CAH0594127.1"/>
    <property type="molecule type" value="Genomic_DNA"/>
</dbReference>
<accession>A0A9P0BT01</accession>
<evidence type="ECO:0000313" key="2">
    <source>
        <dbReference type="Proteomes" id="UP001154114"/>
    </source>
</evidence>
<organism evidence="1 2">
    <name type="scientific">Chrysodeixis includens</name>
    <name type="common">Soybean looper</name>
    <name type="synonym">Pseudoplusia includens</name>
    <dbReference type="NCBI Taxonomy" id="689277"/>
    <lineage>
        <taxon>Eukaryota</taxon>
        <taxon>Metazoa</taxon>
        <taxon>Ecdysozoa</taxon>
        <taxon>Arthropoda</taxon>
        <taxon>Hexapoda</taxon>
        <taxon>Insecta</taxon>
        <taxon>Pterygota</taxon>
        <taxon>Neoptera</taxon>
        <taxon>Endopterygota</taxon>
        <taxon>Lepidoptera</taxon>
        <taxon>Glossata</taxon>
        <taxon>Ditrysia</taxon>
        <taxon>Noctuoidea</taxon>
        <taxon>Noctuidae</taxon>
        <taxon>Plusiinae</taxon>
        <taxon>Chrysodeixis</taxon>
    </lineage>
</organism>
<reference evidence="1" key="1">
    <citation type="submission" date="2021-12" db="EMBL/GenBank/DDBJ databases">
        <authorList>
            <person name="King R."/>
        </authorList>
    </citation>
    <scope>NUCLEOTIDE SEQUENCE</scope>
</reference>
<gene>
    <name evidence="1" type="ORF">CINC_LOCUS6116</name>
</gene>
<dbReference type="Proteomes" id="UP001154114">
    <property type="component" value="Chromosome 20"/>
</dbReference>
<name>A0A9P0BT01_CHRIL</name>
<dbReference type="AlphaFoldDB" id="A0A9P0BT01"/>
<evidence type="ECO:0000313" key="1">
    <source>
        <dbReference type="EMBL" id="CAH0594127.1"/>
    </source>
</evidence>